<reference evidence="1" key="1">
    <citation type="submission" date="2018-02" db="EMBL/GenBank/DDBJ databases">
        <title>Rhizophora mucronata_Transcriptome.</title>
        <authorList>
            <person name="Meera S.P."/>
            <person name="Sreeshan A."/>
            <person name="Augustine A."/>
        </authorList>
    </citation>
    <scope>NUCLEOTIDE SEQUENCE</scope>
    <source>
        <tissue evidence="1">Leaf</tissue>
    </source>
</reference>
<dbReference type="EMBL" id="GGEC01068514">
    <property type="protein sequence ID" value="MBX48998.1"/>
    <property type="molecule type" value="Transcribed_RNA"/>
</dbReference>
<accession>A0A2P2P2M6</accession>
<name>A0A2P2P2M6_RHIMU</name>
<sequence length="59" mass="6950">MISRKMKQPKTDRNLRRDPLLSNVNVSQYCVSSAYIRCGLYLFHGGATEFEIFQRLFLH</sequence>
<organism evidence="1">
    <name type="scientific">Rhizophora mucronata</name>
    <name type="common">Asiatic mangrove</name>
    <dbReference type="NCBI Taxonomy" id="61149"/>
    <lineage>
        <taxon>Eukaryota</taxon>
        <taxon>Viridiplantae</taxon>
        <taxon>Streptophyta</taxon>
        <taxon>Embryophyta</taxon>
        <taxon>Tracheophyta</taxon>
        <taxon>Spermatophyta</taxon>
        <taxon>Magnoliopsida</taxon>
        <taxon>eudicotyledons</taxon>
        <taxon>Gunneridae</taxon>
        <taxon>Pentapetalae</taxon>
        <taxon>rosids</taxon>
        <taxon>fabids</taxon>
        <taxon>Malpighiales</taxon>
        <taxon>Rhizophoraceae</taxon>
        <taxon>Rhizophora</taxon>
    </lineage>
</organism>
<evidence type="ECO:0000313" key="1">
    <source>
        <dbReference type="EMBL" id="MBX48998.1"/>
    </source>
</evidence>
<proteinExistence type="predicted"/>
<dbReference type="AlphaFoldDB" id="A0A2P2P2M6"/>
<protein>
    <submittedName>
        <fullName evidence="1">Uncharacterized protein</fullName>
    </submittedName>
</protein>